<organism evidence="1 2">
    <name type="scientific">Rothia kristinae</name>
    <dbReference type="NCBI Taxonomy" id="37923"/>
    <lineage>
        <taxon>Bacteria</taxon>
        <taxon>Bacillati</taxon>
        <taxon>Actinomycetota</taxon>
        <taxon>Actinomycetes</taxon>
        <taxon>Micrococcales</taxon>
        <taxon>Micrococcaceae</taxon>
        <taxon>Rothia</taxon>
    </lineage>
</organism>
<dbReference type="InterPro" id="IPR010179">
    <property type="entry name" value="CRISPR-assoc_prot_Cse3"/>
</dbReference>
<accession>A0A1S2MYT5</accession>
<dbReference type="Gene3D" id="3.30.70.1200">
    <property type="entry name" value="Crispr-associated protein, domain 1"/>
    <property type="match status" value="1"/>
</dbReference>
<dbReference type="EMBL" id="MODZ01000008">
    <property type="protein sequence ID" value="OIJ35507.1"/>
    <property type="molecule type" value="Genomic_DNA"/>
</dbReference>
<dbReference type="CDD" id="cd09727">
    <property type="entry name" value="Cas6_I-E"/>
    <property type="match status" value="1"/>
</dbReference>
<dbReference type="Gene3D" id="3.30.70.1210">
    <property type="entry name" value="Crispr-associated protein, domain 2"/>
    <property type="match status" value="1"/>
</dbReference>
<protein>
    <submittedName>
        <fullName evidence="1">Type I-E CRISPR-associated protein Cas6/Cse3/CasE</fullName>
    </submittedName>
</protein>
<sequence>MTWFTTMPINPQKRGGRKLLGSPQAMHAAIMAAFPPGAAESGNQEVGRVLWRVDRNGHEHRLYIVSPERPDLTHVVEQAGWLGQVWESAPYDALLDRLALGQQWAFRLTANPVTRGTASKREGTRGKVLPHVTPAQQTDWLLSKAARNGFEIRQNPLEGVDEPVPDVAVTSRADERFGRRDEEAGATSVVTVRRVQFDGSLTITAPEDFRSMLVNGLGRAKAYGCGLMTLKKLG</sequence>
<evidence type="ECO:0000313" key="1">
    <source>
        <dbReference type="EMBL" id="OIJ35507.1"/>
    </source>
</evidence>
<dbReference type="SMART" id="SM01101">
    <property type="entry name" value="CRISPR_assoc"/>
    <property type="match status" value="1"/>
</dbReference>
<evidence type="ECO:0000313" key="2">
    <source>
        <dbReference type="Proteomes" id="UP000179540"/>
    </source>
</evidence>
<comment type="caution">
    <text evidence="1">The sequence shown here is derived from an EMBL/GenBank/DDBJ whole genome shotgun (WGS) entry which is preliminary data.</text>
</comment>
<gene>
    <name evidence="1" type="ORF">BK826_07120</name>
</gene>
<dbReference type="NCBIfam" id="TIGR01907">
    <property type="entry name" value="casE_Cse3"/>
    <property type="match status" value="1"/>
</dbReference>
<name>A0A1S2MYT5_9MICC</name>
<proteinExistence type="predicted"/>
<dbReference type="Pfam" id="PF08798">
    <property type="entry name" value="CRISPR_assoc"/>
    <property type="match status" value="1"/>
</dbReference>
<dbReference type="OrthoDB" id="9795689at2"/>
<reference evidence="1 2" key="1">
    <citation type="submission" date="2016-10" db="EMBL/GenBank/DDBJ databases">
        <title>Draft genome sequence of strain LCT isolated from the Shenzhou X spacecraft of China.</title>
        <authorList>
            <person name="Huang B."/>
        </authorList>
    </citation>
    <scope>NUCLEOTIDE SEQUENCE [LARGE SCALE GENOMIC DNA]</scope>
    <source>
        <strain evidence="1 2">LCT-H5</strain>
    </source>
</reference>
<dbReference type="Proteomes" id="UP000179540">
    <property type="component" value="Unassembled WGS sequence"/>
</dbReference>
<dbReference type="AlphaFoldDB" id="A0A1S2MYT5"/>
<dbReference type="SUPFAM" id="SSF117987">
    <property type="entry name" value="CRISPR-associated protein"/>
    <property type="match status" value="2"/>
</dbReference>